<dbReference type="EMBL" id="JBHRSZ010000010">
    <property type="protein sequence ID" value="MFC3153519.1"/>
    <property type="molecule type" value="Genomic_DNA"/>
</dbReference>
<dbReference type="InterPro" id="IPR050602">
    <property type="entry name" value="Malonyl-ACP_OMT"/>
</dbReference>
<comment type="function">
    <text evidence="8">Converts the free carboxyl group of a malonyl-thioester to its methyl ester by transfer of a methyl group from S-adenosyl-L-methionine (SAM). It allows to synthesize pimeloyl-ACP via the fatty acid synthetic pathway.</text>
</comment>
<dbReference type="InterPro" id="IPR011814">
    <property type="entry name" value="BioC"/>
</dbReference>
<dbReference type="GO" id="GO:0102130">
    <property type="term" value="F:malonyl-CoA methyltransferase activity"/>
    <property type="evidence" value="ECO:0007669"/>
    <property type="project" value="UniProtKB-EC"/>
</dbReference>
<evidence type="ECO:0000313" key="10">
    <source>
        <dbReference type="EMBL" id="MFC3153519.1"/>
    </source>
</evidence>
<feature type="domain" description="Methyltransferase type 11" evidence="9">
    <location>
        <begin position="51"/>
        <end position="146"/>
    </location>
</feature>
<dbReference type="InterPro" id="IPR029063">
    <property type="entry name" value="SAM-dependent_MTases_sf"/>
</dbReference>
<dbReference type="Gene3D" id="3.40.50.150">
    <property type="entry name" value="Vaccinia Virus protein VP39"/>
    <property type="match status" value="1"/>
</dbReference>
<reference evidence="11" key="1">
    <citation type="journal article" date="2019" name="Int. J. Syst. Evol. Microbiol.">
        <title>The Global Catalogue of Microorganisms (GCM) 10K type strain sequencing project: providing services to taxonomists for standard genome sequencing and annotation.</title>
        <authorList>
            <consortium name="The Broad Institute Genomics Platform"/>
            <consortium name="The Broad Institute Genome Sequencing Center for Infectious Disease"/>
            <person name="Wu L."/>
            <person name="Ma J."/>
        </authorList>
    </citation>
    <scope>NUCLEOTIDE SEQUENCE [LARGE SCALE GENOMIC DNA]</scope>
    <source>
        <strain evidence="11">KCTC 52438</strain>
    </source>
</reference>
<evidence type="ECO:0000256" key="3">
    <source>
        <dbReference type="ARBA" id="ARBA00012327"/>
    </source>
</evidence>
<keyword evidence="5 8" id="KW-0808">Transferase</keyword>
<keyword evidence="7 8" id="KW-0093">Biotin biosynthesis</keyword>
<name>A0ABV7HL96_9GAMM</name>
<keyword evidence="4 8" id="KW-0489">Methyltransferase</keyword>
<dbReference type="GO" id="GO:0032259">
    <property type="term" value="P:methylation"/>
    <property type="evidence" value="ECO:0007669"/>
    <property type="project" value="UniProtKB-KW"/>
</dbReference>
<protein>
    <recommendedName>
        <fullName evidence="3 8">Malonyl-[acyl-carrier protein] O-methyltransferase</fullName>
        <shortName evidence="8">Malonyl-ACP O-methyltransferase</shortName>
        <ecNumber evidence="3 8">2.1.1.197</ecNumber>
    </recommendedName>
    <alternativeName>
        <fullName evidence="8">Biotin synthesis protein BioC</fullName>
    </alternativeName>
</protein>
<comment type="pathway">
    <text evidence="2 8">Cofactor biosynthesis; biotin biosynthesis.</text>
</comment>
<evidence type="ECO:0000256" key="6">
    <source>
        <dbReference type="ARBA" id="ARBA00022691"/>
    </source>
</evidence>
<keyword evidence="11" id="KW-1185">Reference proteome</keyword>
<dbReference type="PANTHER" id="PTHR13090:SF1">
    <property type="entry name" value="ARGININE-HYDROXYLASE NDUFAF5, MITOCHONDRIAL"/>
    <property type="match status" value="1"/>
</dbReference>
<proteinExistence type="inferred from homology"/>
<dbReference type="InterPro" id="IPR013216">
    <property type="entry name" value="Methyltransf_11"/>
</dbReference>
<evidence type="ECO:0000256" key="1">
    <source>
        <dbReference type="ARBA" id="ARBA00000852"/>
    </source>
</evidence>
<organism evidence="10 11">
    <name type="scientific">Litoribrevibacter euphylliae</name>
    <dbReference type="NCBI Taxonomy" id="1834034"/>
    <lineage>
        <taxon>Bacteria</taxon>
        <taxon>Pseudomonadati</taxon>
        <taxon>Pseudomonadota</taxon>
        <taxon>Gammaproteobacteria</taxon>
        <taxon>Oceanospirillales</taxon>
        <taxon>Oceanospirillaceae</taxon>
        <taxon>Litoribrevibacter</taxon>
    </lineage>
</organism>
<dbReference type="EC" id="2.1.1.197" evidence="3 8"/>
<dbReference type="PANTHER" id="PTHR13090">
    <property type="entry name" value="ARGININE-HYDROXYLASE NDUFAF5, MITOCHONDRIAL"/>
    <property type="match status" value="1"/>
</dbReference>
<evidence type="ECO:0000256" key="4">
    <source>
        <dbReference type="ARBA" id="ARBA00022603"/>
    </source>
</evidence>
<accession>A0ABV7HL96</accession>
<keyword evidence="6 8" id="KW-0949">S-adenosyl-L-methionine</keyword>
<evidence type="ECO:0000313" key="11">
    <source>
        <dbReference type="Proteomes" id="UP001595476"/>
    </source>
</evidence>
<evidence type="ECO:0000259" key="9">
    <source>
        <dbReference type="Pfam" id="PF08241"/>
    </source>
</evidence>
<comment type="catalytic activity">
    <reaction evidence="1 8">
        <text>malonyl-[ACP] + S-adenosyl-L-methionine = malonyl-[ACP] methyl ester + S-adenosyl-L-homocysteine</text>
        <dbReference type="Rhea" id="RHEA:17105"/>
        <dbReference type="Rhea" id="RHEA-COMP:9623"/>
        <dbReference type="Rhea" id="RHEA-COMP:9954"/>
        <dbReference type="ChEBI" id="CHEBI:57856"/>
        <dbReference type="ChEBI" id="CHEBI:59789"/>
        <dbReference type="ChEBI" id="CHEBI:78449"/>
        <dbReference type="ChEBI" id="CHEBI:78845"/>
        <dbReference type="EC" id="2.1.1.197"/>
    </reaction>
</comment>
<sequence>MDKQQIAKAFGKKATTYDVHARVQKYVGHNLIRLLIRDAFAESDVVDGPILDLGTGSGYFLPALRNIDTQRPLMAADLSEGMMRHVQAKYSDQLDYCFVADAEQLPLPDDSLAVVFSSMAIQWCEDLTQLFSELSRVVKPGGFIAFSTLLPDTLCELKDAWHQVDQRVHVNRFLSASQIETAMQPYGAVHTSHRERVVAGYPDLKRLLHSIKGIGANTVVDGSGNMTKGQYGKLIKAYDSFRDASGMLPASYDVFYGVLQVPER</sequence>
<evidence type="ECO:0000256" key="2">
    <source>
        <dbReference type="ARBA" id="ARBA00004746"/>
    </source>
</evidence>
<dbReference type="Proteomes" id="UP001595476">
    <property type="component" value="Unassembled WGS sequence"/>
</dbReference>
<dbReference type="HAMAP" id="MF_00835">
    <property type="entry name" value="BioC"/>
    <property type="match status" value="1"/>
</dbReference>
<evidence type="ECO:0000256" key="7">
    <source>
        <dbReference type="ARBA" id="ARBA00022756"/>
    </source>
</evidence>
<comment type="similarity">
    <text evidence="8">Belongs to the methyltransferase superfamily.</text>
</comment>
<gene>
    <name evidence="8 10" type="primary">bioC</name>
    <name evidence="10" type="ORF">ACFOEK_20940</name>
</gene>
<dbReference type="SUPFAM" id="SSF53335">
    <property type="entry name" value="S-adenosyl-L-methionine-dependent methyltransferases"/>
    <property type="match status" value="1"/>
</dbReference>
<dbReference type="RefSeq" id="WP_386723442.1">
    <property type="nucleotide sequence ID" value="NZ_JBHRSZ010000010.1"/>
</dbReference>
<evidence type="ECO:0000256" key="5">
    <source>
        <dbReference type="ARBA" id="ARBA00022679"/>
    </source>
</evidence>
<comment type="caution">
    <text evidence="10">The sequence shown here is derived from an EMBL/GenBank/DDBJ whole genome shotgun (WGS) entry which is preliminary data.</text>
</comment>
<dbReference type="Pfam" id="PF08241">
    <property type="entry name" value="Methyltransf_11"/>
    <property type="match status" value="1"/>
</dbReference>
<dbReference type="NCBIfam" id="TIGR02072">
    <property type="entry name" value="BioC"/>
    <property type="match status" value="1"/>
</dbReference>
<dbReference type="CDD" id="cd02440">
    <property type="entry name" value="AdoMet_MTases"/>
    <property type="match status" value="1"/>
</dbReference>
<evidence type="ECO:0000256" key="8">
    <source>
        <dbReference type="HAMAP-Rule" id="MF_00835"/>
    </source>
</evidence>